<protein>
    <submittedName>
        <fullName evidence="2">GCN5-related N-acetyltransferase</fullName>
    </submittedName>
</protein>
<dbReference type="KEGG" id="din:Selin_0874"/>
<name>E6W2N0_DESIS</name>
<dbReference type="STRING" id="653733.Selin_0874"/>
<dbReference type="EMBL" id="CP002432">
    <property type="protein sequence ID" value="ADU65614.1"/>
    <property type="molecule type" value="Genomic_DNA"/>
</dbReference>
<dbReference type="Proteomes" id="UP000002572">
    <property type="component" value="Chromosome"/>
</dbReference>
<dbReference type="SUPFAM" id="SSF55729">
    <property type="entry name" value="Acyl-CoA N-acyltransferases (Nat)"/>
    <property type="match status" value="1"/>
</dbReference>
<dbReference type="InParanoid" id="E6W2N0"/>
<dbReference type="AlphaFoldDB" id="E6W2N0"/>
<keyword evidence="3" id="KW-1185">Reference proteome</keyword>
<evidence type="ECO:0000313" key="2">
    <source>
        <dbReference type="EMBL" id="ADU65614.1"/>
    </source>
</evidence>
<dbReference type="eggNOG" id="COG1670">
    <property type="taxonomic scope" value="Bacteria"/>
</dbReference>
<dbReference type="InterPro" id="IPR000182">
    <property type="entry name" value="GNAT_dom"/>
</dbReference>
<keyword evidence="2" id="KW-0808">Transferase</keyword>
<sequence length="177" mass="20120">MRLEGNQIYLRLLCPDDASSEYAAWLNDPLVNQYLESRWKHYTVDDVRSYIASVNDGRANFLFGMFESASGRHIGNIKLGGIHPVYRYGDIGLLIGDRQCHGKGIGTEAIRLCCRAAFECLNLHKVTAGLYQPNMGSLRSFEKNGFRQVGTWRQHVFVGGSYVDVLLMELLREEFRP</sequence>
<dbReference type="PANTHER" id="PTHR43415">
    <property type="entry name" value="SPERMIDINE N(1)-ACETYLTRANSFERASE"/>
    <property type="match status" value="1"/>
</dbReference>
<dbReference type="OrthoDB" id="9801656at2"/>
<feature type="domain" description="N-acetyltransferase" evidence="1">
    <location>
        <begin position="8"/>
        <end position="173"/>
    </location>
</feature>
<dbReference type="PROSITE" id="PS51186">
    <property type="entry name" value="GNAT"/>
    <property type="match status" value="1"/>
</dbReference>
<gene>
    <name evidence="2" type="ordered locus">Selin_0874</name>
</gene>
<dbReference type="PANTHER" id="PTHR43415:SF3">
    <property type="entry name" value="GNAT-FAMILY ACETYLTRANSFERASE"/>
    <property type="match status" value="1"/>
</dbReference>
<reference evidence="2 3" key="1">
    <citation type="submission" date="2010-12" db="EMBL/GenBank/DDBJ databases">
        <title>Complete sequence of Desulfurispirillum indicum S5.</title>
        <authorList>
            <consortium name="US DOE Joint Genome Institute"/>
            <person name="Lucas S."/>
            <person name="Copeland A."/>
            <person name="Lapidus A."/>
            <person name="Cheng J.-F."/>
            <person name="Goodwin L."/>
            <person name="Pitluck S."/>
            <person name="Chertkov O."/>
            <person name="Held B."/>
            <person name="Detter J.C."/>
            <person name="Han C."/>
            <person name="Tapia R."/>
            <person name="Land M."/>
            <person name="Hauser L."/>
            <person name="Kyrpides N."/>
            <person name="Ivanova N."/>
            <person name="Mikhailova N."/>
            <person name="Haggblom M."/>
            <person name="Rauschenbach I."/>
            <person name="Bini E."/>
            <person name="Woyke T."/>
        </authorList>
    </citation>
    <scope>NUCLEOTIDE SEQUENCE [LARGE SCALE GENOMIC DNA]</scope>
    <source>
        <strain evidence="3">ATCC BAA-1389 / DSM 22839 / S5</strain>
    </source>
</reference>
<dbReference type="InterPro" id="IPR016181">
    <property type="entry name" value="Acyl_CoA_acyltransferase"/>
</dbReference>
<organism evidence="2 3">
    <name type="scientific">Desulfurispirillum indicum (strain ATCC BAA-1389 / DSM 22839 / S5)</name>
    <dbReference type="NCBI Taxonomy" id="653733"/>
    <lineage>
        <taxon>Bacteria</taxon>
        <taxon>Pseudomonadati</taxon>
        <taxon>Chrysiogenota</taxon>
        <taxon>Chrysiogenia</taxon>
        <taxon>Chrysiogenales</taxon>
        <taxon>Chrysiogenaceae</taxon>
        <taxon>Desulfurispirillum</taxon>
    </lineage>
</organism>
<dbReference type="HOGENOM" id="CLU_013985_3_2_0"/>
<evidence type="ECO:0000259" key="1">
    <source>
        <dbReference type="PROSITE" id="PS51186"/>
    </source>
</evidence>
<dbReference type="Gene3D" id="3.40.630.30">
    <property type="match status" value="1"/>
</dbReference>
<proteinExistence type="predicted"/>
<dbReference type="GO" id="GO:0016747">
    <property type="term" value="F:acyltransferase activity, transferring groups other than amino-acyl groups"/>
    <property type="evidence" value="ECO:0007669"/>
    <property type="project" value="InterPro"/>
</dbReference>
<dbReference type="RefSeq" id="WP_013505500.1">
    <property type="nucleotide sequence ID" value="NC_014836.1"/>
</dbReference>
<dbReference type="Pfam" id="PF13302">
    <property type="entry name" value="Acetyltransf_3"/>
    <property type="match status" value="1"/>
</dbReference>
<accession>E6W2N0</accession>
<evidence type="ECO:0000313" key="3">
    <source>
        <dbReference type="Proteomes" id="UP000002572"/>
    </source>
</evidence>